<proteinExistence type="predicted"/>
<protein>
    <submittedName>
        <fullName evidence="1">Uncharacterized protein</fullName>
    </submittedName>
</protein>
<comment type="caution">
    <text evidence="1">The sequence shown here is derived from an EMBL/GenBank/DDBJ whole genome shotgun (WGS) entry which is preliminary data.</text>
</comment>
<reference evidence="1" key="1">
    <citation type="submission" date="2019-08" db="EMBL/GenBank/DDBJ databases">
        <authorList>
            <person name="Kucharzyk K."/>
            <person name="Murdoch R.W."/>
            <person name="Higgins S."/>
            <person name="Loffler F."/>
        </authorList>
    </citation>
    <scope>NUCLEOTIDE SEQUENCE</scope>
</reference>
<organism evidence="1">
    <name type="scientific">bioreactor metagenome</name>
    <dbReference type="NCBI Taxonomy" id="1076179"/>
    <lineage>
        <taxon>unclassified sequences</taxon>
        <taxon>metagenomes</taxon>
        <taxon>ecological metagenomes</taxon>
    </lineage>
</organism>
<accession>A0A645IHN9</accession>
<sequence>MHLATHTVTGVFARHIKTTAFRVLLNGVRNVTQVVSGNHFFDPGIKSPFGGIDELLSLFRDLANSGSECCVAYKTFVNATAIH</sequence>
<evidence type="ECO:0000313" key="1">
    <source>
        <dbReference type="EMBL" id="MPN50811.1"/>
    </source>
</evidence>
<gene>
    <name evidence="1" type="ORF">SDC9_198450</name>
</gene>
<dbReference type="EMBL" id="VSSQ01115316">
    <property type="protein sequence ID" value="MPN50811.1"/>
    <property type="molecule type" value="Genomic_DNA"/>
</dbReference>
<name>A0A645IHN9_9ZZZZ</name>
<dbReference type="AlphaFoldDB" id="A0A645IHN9"/>